<evidence type="ECO:0000313" key="4">
    <source>
        <dbReference type="EMBL" id="CAH0053237.1"/>
    </source>
</evidence>
<feature type="region of interest" description="Disordered" evidence="2">
    <location>
        <begin position="206"/>
        <end position="226"/>
    </location>
</feature>
<dbReference type="PANTHER" id="PTHR47842">
    <property type="entry name" value="EXPRESSED PROTEIN"/>
    <property type="match status" value="1"/>
</dbReference>
<dbReference type="SUPFAM" id="SSF53474">
    <property type="entry name" value="alpha/beta-Hydrolases"/>
    <property type="match status" value="1"/>
</dbReference>
<evidence type="ECO:0000256" key="1">
    <source>
        <dbReference type="ARBA" id="ARBA00007920"/>
    </source>
</evidence>
<dbReference type="AlphaFoldDB" id="A0A9N9ZBM1"/>
<dbReference type="Gene3D" id="3.40.50.1820">
    <property type="entry name" value="alpha/beta hydrolase"/>
    <property type="match status" value="1"/>
</dbReference>
<comment type="caution">
    <text evidence="4">The sequence shown here is derived from an EMBL/GenBank/DDBJ whole genome shotgun (WGS) entry which is preliminary data.</text>
</comment>
<reference evidence="4" key="1">
    <citation type="submission" date="2021-10" db="EMBL/GenBank/DDBJ databases">
        <authorList>
            <person name="Piombo E."/>
        </authorList>
    </citation>
    <scope>NUCLEOTIDE SEQUENCE</scope>
</reference>
<sequence>MSHPPSKHPSAASSSLYPPPPPYEPQPPSTAPAPSPYSLNKGHGSSLLSTDPRTSSTQSICSVVSESDQRRTLLVIYIHGFYGNDQSFRSFPYHVHAFLRSALADSHVIHSKVYPRYKTYRAIEVARDNFSEWLVPHESPTTDVILVGHSMGGILAADVVLMPNRSPYQRYPFKHRILGTIALDTPFLGLHPGIVVAGISSLFQPAASPPGDQPGESSSHQYPSEQVGYQLPNRRETTDPLFDPPFFNDNPFREAPFMKRIVNFAKKHRSEGLMNATAKHVLSHIEYGGCLADFSGLRLRYDRIRSLEDIDELQALNDGHPEGKYVKVRFVNYYTLSSGRHKQPKSPEAKSVDFREETPATPPALPEAISPSIEPGNNWEGDTIASSIRPSTLSTSTLGNSDGELSNPPSLAESKMKEAGFASVEIQPATQEVERDLNRLSMQELEPIPMVEVEPEPDTASVDTITTPDNTTTAGSIFTLDQITTADTTTIADSTTTLDHIGTPDSNLPPIPDPPTPPETPDFEQYTDKDSRKQAEKEFKRQKKAYDQAIKDHNRAVRERQKIEEKRRKKAQKEQEKQEKQEKRELEAQLAAQLEAQNQRNSPDAADLPTQPATHNEEVLEQIAEKLSTAEEVHPRSLPTEVSTPKEGEQKKKRKKFCVTPNKTNGVRDRTWVDVYMDGMDEVGAHCGLFFPGQHYDRLIGDVGSRVVNWVQDDLTKRLIMELS</sequence>
<feature type="compositionally biased region" description="Pro residues" evidence="2">
    <location>
        <begin position="17"/>
        <end position="35"/>
    </location>
</feature>
<feature type="region of interest" description="Disordered" evidence="2">
    <location>
        <begin position="629"/>
        <end position="654"/>
    </location>
</feature>
<feature type="compositionally biased region" description="Basic and acidic residues" evidence="2">
    <location>
        <begin position="345"/>
        <end position="358"/>
    </location>
</feature>
<feature type="compositionally biased region" description="Basic and acidic residues" evidence="2">
    <location>
        <begin position="526"/>
        <end position="586"/>
    </location>
</feature>
<proteinExistence type="inferred from homology"/>
<feature type="compositionally biased region" description="Polar residues" evidence="2">
    <location>
        <begin position="384"/>
        <end position="409"/>
    </location>
</feature>
<feature type="region of interest" description="Disordered" evidence="2">
    <location>
        <begin position="338"/>
        <end position="434"/>
    </location>
</feature>
<feature type="compositionally biased region" description="Polar residues" evidence="2">
    <location>
        <begin position="215"/>
        <end position="224"/>
    </location>
</feature>
<dbReference type="InterPro" id="IPR029058">
    <property type="entry name" value="AB_hydrolase_fold"/>
</dbReference>
<accession>A0A9N9ZBM1</accession>
<dbReference type="PANTHER" id="PTHR47842:SF3">
    <property type="entry name" value="DUF676 DOMAIN-CONTAINING PROTEIN"/>
    <property type="match status" value="1"/>
</dbReference>
<gene>
    <name evidence="4" type="ORF">CSOL1703_00005108</name>
</gene>
<feature type="compositionally biased region" description="Pro residues" evidence="2">
    <location>
        <begin position="507"/>
        <end position="520"/>
    </location>
</feature>
<feature type="compositionally biased region" description="Low complexity" evidence="2">
    <location>
        <begin position="495"/>
        <end position="506"/>
    </location>
</feature>
<organism evidence="4 5">
    <name type="scientific">Clonostachys solani</name>
    <dbReference type="NCBI Taxonomy" id="160281"/>
    <lineage>
        <taxon>Eukaryota</taxon>
        <taxon>Fungi</taxon>
        <taxon>Dikarya</taxon>
        <taxon>Ascomycota</taxon>
        <taxon>Pezizomycotina</taxon>
        <taxon>Sordariomycetes</taxon>
        <taxon>Hypocreomycetidae</taxon>
        <taxon>Hypocreales</taxon>
        <taxon>Bionectriaceae</taxon>
        <taxon>Clonostachys</taxon>
    </lineage>
</organism>
<dbReference type="Pfam" id="PF05057">
    <property type="entry name" value="DUF676"/>
    <property type="match status" value="1"/>
</dbReference>
<comment type="similarity">
    <text evidence="1">Belongs to the putative lipase ROG1 family.</text>
</comment>
<evidence type="ECO:0000259" key="3">
    <source>
        <dbReference type="Pfam" id="PF05057"/>
    </source>
</evidence>
<feature type="region of interest" description="Disordered" evidence="2">
    <location>
        <begin position="1"/>
        <end position="62"/>
    </location>
</feature>
<feature type="region of interest" description="Disordered" evidence="2">
    <location>
        <begin position="495"/>
        <end position="586"/>
    </location>
</feature>
<protein>
    <recommendedName>
        <fullName evidence="3">DUF676 domain-containing protein</fullName>
    </recommendedName>
</protein>
<dbReference type="Proteomes" id="UP000775872">
    <property type="component" value="Unassembled WGS sequence"/>
</dbReference>
<evidence type="ECO:0000256" key="2">
    <source>
        <dbReference type="SAM" id="MobiDB-lite"/>
    </source>
</evidence>
<dbReference type="EMBL" id="CABFOC020000045">
    <property type="protein sequence ID" value="CAH0053237.1"/>
    <property type="molecule type" value="Genomic_DNA"/>
</dbReference>
<name>A0A9N9ZBM1_9HYPO</name>
<feature type="compositionally biased region" description="Low complexity" evidence="2">
    <location>
        <begin position="1"/>
        <end position="16"/>
    </location>
</feature>
<dbReference type="InterPro" id="IPR007751">
    <property type="entry name" value="DUF676_lipase-like"/>
</dbReference>
<feature type="domain" description="DUF676" evidence="3">
    <location>
        <begin position="72"/>
        <end position="190"/>
    </location>
</feature>
<evidence type="ECO:0000313" key="5">
    <source>
        <dbReference type="Proteomes" id="UP000775872"/>
    </source>
</evidence>
<dbReference type="OrthoDB" id="3248508at2759"/>
<keyword evidence="5" id="KW-1185">Reference proteome</keyword>
<feature type="compositionally biased region" description="Polar residues" evidence="2">
    <location>
        <begin position="46"/>
        <end position="62"/>
    </location>
</feature>